<proteinExistence type="inferred from homology"/>
<evidence type="ECO:0000313" key="10">
    <source>
        <dbReference type="Proteomes" id="UP000321225"/>
    </source>
</evidence>
<protein>
    <submittedName>
        <fullName evidence="9">ABC transporter permease</fullName>
    </submittedName>
</protein>
<dbReference type="AlphaFoldDB" id="A0A511AB86"/>
<feature type="transmembrane region" description="Helical" evidence="7">
    <location>
        <begin position="12"/>
        <end position="32"/>
    </location>
</feature>
<feature type="domain" description="ABC transmembrane type-1" evidence="8">
    <location>
        <begin position="68"/>
        <end position="283"/>
    </location>
</feature>
<dbReference type="GO" id="GO:0055085">
    <property type="term" value="P:transmembrane transport"/>
    <property type="evidence" value="ECO:0007669"/>
    <property type="project" value="InterPro"/>
</dbReference>
<dbReference type="PANTHER" id="PTHR43227:SF8">
    <property type="entry name" value="DIACETYLCHITOBIOSE UPTAKE SYSTEM PERMEASE PROTEIN DASB"/>
    <property type="match status" value="1"/>
</dbReference>
<dbReference type="InterPro" id="IPR035906">
    <property type="entry name" value="MetI-like_sf"/>
</dbReference>
<dbReference type="Pfam" id="PF00528">
    <property type="entry name" value="BPD_transp_1"/>
    <property type="match status" value="1"/>
</dbReference>
<reference evidence="9 10" key="1">
    <citation type="submission" date="2019-07" db="EMBL/GenBank/DDBJ databases">
        <title>Whole genome shotgun sequence of Microbacterium aerolatum NBRC 103071.</title>
        <authorList>
            <person name="Hosoyama A."/>
            <person name="Uohara A."/>
            <person name="Ohji S."/>
            <person name="Ichikawa N."/>
        </authorList>
    </citation>
    <scope>NUCLEOTIDE SEQUENCE [LARGE SCALE GENOMIC DNA]</scope>
    <source>
        <strain evidence="9 10">NBRC 103071</strain>
    </source>
</reference>
<evidence type="ECO:0000256" key="1">
    <source>
        <dbReference type="ARBA" id="ARBA00004651"/>
    </source>
</evidence>
<feature type="transmembrane region" description="Helical" evidence="7">
    <location>
        <begin position="157"/>
        <end position="181"/>
    </location>
</feature>
<feature type="transmembrane region" description="Helical" evidence="7">
    <location>
        <begin position="262"/>
        <end position="284"/>
    </location>
</feature>
<evidence type="ECO:0000256" key="6">
    <source>
        <dbReference type="ARBA" id="ARBA00023136"/>
    </source>
</evidence>
<keyword evidence="2 7" id="KW-0813">Transport</keyword>
<evidence type="ECO:0000256" key="3">
    <source>
        <dbReference type="ARBA" id="ARBA00022475"/>
    </source>
</evidence>
<evidence type="ECO:0000256" key="4">
    <source>
        <dbReference type="ARBA" id="ARBA00022692"/>
    </source>
</evidence>
<evidence type="ECO:0000256" key="2">
    <source>
        <dbReference type="ARBA" id="ARBA00022448"/>
    </source>
</evidence>
<evidence type="ECO:0000313" key="9">
    <source>
        <dbReference type="EMBL" id="GEK85448.1"/>
    </source>
</evidence>
<dbReference type="CDD" id="cd06261">
    <property type="entry name" value="TM_PBP2"/>
    <property type="match status" value="1"/>
</dbReference>
<organism evidence="9 10">
    <name type="scientific">Microbacterium aerolatum</name>
    <dbReference type="NCBI Taxonomy" id="153731"/>
    <lineage>
        <taxon>Bacteria</taxon>
        <taxon>Bacillati</taxon>
        <taxon>Actinomycetota</taxon>
        <taxon>Actinomycetes</taxon>
        <taxon>Micrococcales</taxon>
        <taxon>Microbacteriaceae</taxon>
        <taxon>Microbacterium</taxon>
    </lineage>
</organism>
<dbReference type="InterPro" id="IPR000515">
    <property type="entry name" value="MetI-like"/>
</dbReference>
<dbReference type="EMBL" id="BJUW01000002">
    <property type="protein sequence ID" value="GEK85448.1"/>
    <property type="molecule type" value="Genomic_DNA"/>
</dbReference>
<name>A0A511AB86_9MICO</name>
<comment type="subcellular location">
    <subcellularLocation>
        <location evidence="1 7">Cell membrane</location>
        <topology evidence="1 7">Multi-pass membrane protein</topology>
    </subcellularLocation>
</comment>
<comment type="similarity">
    <text evidence="7">Belongs to the binding-protein-dependent transport system permease family.</text>
</comment>
<evidence type="ECO:0000256" key="7">
    <source>
        <dbReference type="RuleBase" id="RU363032"/>
    </source>
</evidence>
<comment type="caution">
    <text evidence="9">The sequence shown here is derived from an EMBL/GenBank/DDBJ whole genome shotgun (WGS) entry which is preliminary data.</text>
</comment>
<dbReference type="PANTHER" id="PTHR43227">
    <property type="entry name" value="BLL4140 PROTEIN"/>
    <property type="match status" value="1"/>
</dbReference>
<evidence type="ECO:0000256" key="5">
    <source>
        <dbReference type="ARBA" id="ARBA00022989"/>
    </source>
</evidence>
<keyword evidence="4 7" id="KW-0812">Transmembrane</keyword>
<keyword evidence="10" id="KW-1185">Reference proteome</keyword>
<dbReference type="Proteomes" id="UP000321225">
    <property type="component" value="Unassembled WGS sequence"/>
</dbReference>
<keyword evidence="6 7" id="KW-0472">Membrane</keyword>
<keyword evidence="3" id="KW-1003">Cell membrane</keyword>
<gene>
    <name evidence="9" type="ORF">MAE01_06240</name>
</gene>
<dbReference type="Gene3D" id="1.10.3720.10">
    <property type="entry name" value="MetI-like"/>
    <property type="match status" value="1"/>
</dbReference>
<feature type="transmembrane region" description="Helical" evidence="7">
    <location>
        <begin position="107"/>
        <end position="127"/>
    </location>
</feature>
<dbReference type="OrthoDB" id="9805974at2"/>
<accession>A0A511AB86</accession>
<keyword evidence="5 7" id="KW-1133">Transmembrane helix</keyword>
<feature type="transmembrane region" description="Helical" evidence="7">
    <location>
        <begin position="202"/>
        <end position="223"/>
    </location>
</feature>
<dbReference type="PROSITE" id="PS50928">
    <property type="entry name" value="ABC_TM1"/>
    <property type="match status" value="1"/>
</dbReference>
<feature type="transmembrane region" description="Helical" evidence="7">
    <location>
        <begin position="74"/>
        <end position="95"/>
    </location>
</feature>
<dbReference type="RefSeq" id="WP_147038091.1">
    <property type="nucleotide sequence ID" value="NZ_BJUW01000002.1"/>
</dbReference>
<dbReference type="GO" id="GO:0005886">
    <property type="term" value="C:plasma membrane"/>
    <property type="evidence" value="ECO:0007669"/>
    <property type="project" value="UniProtKB-SubCell"/>
</dbReference>
<dbReference type="SUPFAM" id="SSF161098">
    <property type="entry name" value="MetI-like"/>
    <property type="match status" value="1"/>
</dbReference>
<evidence type="ECO:0000259" key="8">
    <source>
        <dbReference type="PROSITE" id="PS50928"/>
    </source>
</evidence>
<sequence>MQNVLGDRKAIAILLGPALLIYSVVMLVPVVWSMGYTVFEGNAIVGFEFVGFDNFIRMFGDSEVHSALLFTLKYALVVTIGQVLLGYLLSLLYVFALKRASGIVRTLVFFPVVMPTVAVALLFQQLFSIAPTEGVVNSLLSGLGGVPVDWFGDGGSAFIVIAIMDIWRSMGFYGVLLYAGLIDIPEDVLESARLDGASGWKLVRHVVLPLSAPVLVSSLIFSVNGTLKVFDSVLALTNGGPGTSTSPLTISMFDNAFTYGNYGYGSTIAMLLTIICLIVTVFIFRANAGTAKKGGVA</sequence>
<dbReference type="InterPro" id="IPR050809">
    <property type="entry name" value="UgpAE/MalFG_permease"/>
</dbReference>